<feature type="transmembrane region" description="Helical" evidence="6">
    <location>
        <begin position="348"/>
        <end position="367"/>
    </location>
</feature>
<sequence length="531" mass="57344">MPPSAPRLAASQPETPLPWRQVLLLAFVAITEPIHLSVVFPFIYFMVRDFDLSGDSRSTGFYVGLLAAAFSVAQLSTNLAWGLTSDRIGRRPVLLIGVFGSIVCSVLFGMSPSLTWAILSRVCWGALNGNSSTIKTILGELTDETNQARGFSILPLCWNVGSVVGPIIGGLLVDPVHNLPGLFGGSTLFLTYPYLLPCLFCSLLSVVAWSLNLLFLQETLVRQDLSAADADVSRLRTSLSTDTLHPACDETAPLTSPTVHPALYDSNVSITSGTDGESEDAFVTALPPAEAASHQALSLSSVLRGDPTRCAVGGLGVALLTVMFDQMFPVWAATDFMLGGLSMPSQSIGFALSAAGVSVIYLQLHLYPKAQRIWGSLRCFQYGVALAAVIIPLFPILHLLEDSGKIEYSLASSSLRPLTWAVMFVLLAVKEWSCVLYFTSIHILTNNSVPDRRYLGTVNSVAHSAASLARTVGPVLAGSLWTWSLGHDRRFPLDFSLVFSVVGILSLVTYLLTLKWDPRMNHRAFAKPLQL</sequence>
<dbReference type="PANTHER" id="PTHR23504:SF15">
    <property type="entry name" value="MAJOR FACILITATOR SUPERFAMILY (MFS) PROFILE DOMAIN-CONTAINING PROTEIN"/>
    <property type="match status" value="1"/>
</dbReference>
<evidence type="ECO:0000313" key="8">
    <source>
        <dbReference type="EMBL" id="KAJ1922975.1"/>
    </source>
</evidence>
<comment type="subcellular location">
    <subcellularLocation>
        <location evidence="1">Membrane</location>
        <topology evidence="1">Multi-pass membrane protein</topology>
    </subcellularLocation>
</comment>
<dbReference type="PROSITE" id="PS50850">
    <property type="entry name" value="MFS"/>
    <property type="match status" value="1"/>
</dbReference>
<proteinExistence type="predicted"/>
<feature type="transmembrane region" description="Helical" evidence="6">
    <location>
        <begin position="194"/>
        <end position="216"/>
    </location>
</feature>
<feature type="transmembrane region" description="Helical" evidence="6">
    <location>
        <begin position="59"/>
        <end position="81"/>
    </location>
</feature>
<feature type="transmembrane region" description="Helical" evidence="6">
    <location>
        <begin position="379"/>
        <end position="400"/>
    </location>
</feature>
<feature type="transmembrane region" description="Helical" evidence="6">
    <location>
        <begin position="465"/>
        <end position="483"/>
    </location>
</feature>
<keyword evidence="5 6" id="KW-0472">Membrane</keyword>
<dbReference type="EMBL" id="JANBPT010000362">
    <property type="protein sequence ID" value="KAJ1922975.1"/>
    <property type="molecule type" value="Genomic_DNA"/>
</dbReference>
<gene>
    <name evidence="8" type="ORF">IWQ60_006176</name>
</gene>
<dbReference type="InterPro" id="IPR011701">
    <property type="entry name" value="MFS"/>
</dbReference>
<dbReference type="Gene3D" id="1.20.1250.20">
    <property type="entry name" value="MFS general substrate transporter like domains"/>
    <property type="match status" value="1"/>
</dbReference>
<feature type="transmembrane region" description="Helical" evidence="6">
    <location>
        <begin position="93"/>
        <end position="119"/>
    </location>
</feature>
<dbReference type="InterPro" id="IPR036259">
    <property type="entry name" value="MFS_trans_sf"/>
</dbReference>
<organism evidence="8 9">
    <name type="scientific">Tieghemiomyces parasiticus</name>
    <dbReference type="NCBI Taxonomy" id="78921"/>
    <lineage>
        <taxon>Eukaryota</taxon>
        <taxon>Fungi</taxon>
        <taxon>Fungi incertae sedis</taxon>
        <taxon>Zoopagomycota</taxon>
        <taxon>Kickxellomycotina</taxon>
        <taxon>Dimargaritomycetes</taxon>
        <taxon>Dimargaritales</taxon>
        <taxon>Dimargaritaceae</taxon>
        <taxon>Tieghemiomyces</taxon>
    </lineage>
</organism>
<evidence type="ECO:0000256" key="2">
    <source>
        <dbReference type="ARBA" id="ARBA00022448"/>
    </source>
</evidence>
<evidence type="ECO:0000313" key="9">
    <source>
        <dbReference type="Proteomes" id="UP001150569"/>
    </source>
</evidence>
<evidence type="ECO:0000259" key="7">
    <source>
        <dbReference type="PROSITE" id="PS50850"/>
    </source>
</evidence>
<dbReference type="PRINTS" id="PR01035">
    <property type="entry name" value="TCRTETA"/>
</dbReference>
<dbReference type="GO" id="GO:0016020">
    <property type="term" value="C:membrane"/>
    <property type="evidence" value="ECO:0007669"/>
    <property type="project" value="UniProtKB-SubCell"/>
</dbReference>
<dbReference type="AlphaFoldDB" id="A0A9W8A501"/>
<protein>
    <recommendedName>
        <fullName evidence="7">Major facilitator superfamily (MFS) profile domain-containing protein</fullName>
    </recommendedName>
</protein>
<keyword evidence="4 6" id="KW-1133">Transmembrane helix</keyword>
<feature type="domain" description="Major facilitator superfamily (MFS) profile" evidence="7">
    <location>
        <begin position="21"/>
        <end position="521"/>
    </location>
</feature>
<feature type="transmembrane region" description="Helical" evidence="6">
    <location>
        <begin position="22"/>
        <end position="47"/>
    </location>
</feature>
<reference evidence="8" key="1">
    <citation type="submission" date="2022-07" db="EMBL/GenBank/DDBJ databases">
        <title>Phylogenomic reconstructions and comparative analyses of Kickxellomycotina fungi.</title>
        <authorList>
            <person name="Reynolds N.K."/>
            <person name="Stajich J.E."/>
            <person name="Barry K."/>
            <person name="Grigoriev I.V."/>
            <person name="Crous P."/>
            <person name="Smith M.E."/>
        </authorList>
    </citation>
    <scope>NUCLEOTIDE SEQUENCE</scope>
    <source>
        <strain evidence="8">RSA 861</strain>
    </source>
</reference>
<dbReference type="PANTHER" id="PTHR23504">
    <property type="entry name" value="MAJOR FACILITATOR SUPERFAMILY DOMAIN-CONTAINING PROTEIN 10"/>
    <property type="match status" value="1"/>
</dbReference>
<evidence type="ECO:0000256" key="4">
    <source>
        <dbReference type="ARBA" id="ARBA00022989"/>
    </source>
</evidence>
<dbReference type="Proteomes" id="UP001150569">
    <property type="component" value="Unassembled WGS sequence"/>
</dbReference>
<accession>A0A9W8A501</accession>
<evidence type="ECO:0000256" key="3">
    <source>
        <dbReference type="ARBA" id="ARBA00022692"/>
    </source>
</evidence>
<keyword evidence="3 6" id="KW-0812">Transmembrane</keyword>
<name>A0A9W8A501_9FUNG</name>
<keyword evidence="2" id="KW-0813">Transport</keyword>
<dbReference type="SUPFAM" id="SSF103473">
    <property type="entry name" value="MFS general substrate transporter"/>
    <property type="match status" value="1"/>
</dbReference>
<evidence type="ECO:0000256" key="1">
    <source>
        <dbReference type="ARBA" id="ARBA00004141"/>
    </source>
</evidence>
<feature type="transmembrane region" description="Helical" evidence="6">
    <location>
        <begin position="420"/>
        <end position="444"/>
    </location>
</feature>
<feature type="transmembrane region" description="Helical" evidence="6">
    <location>
        <begin position="310"/>
        <end position="328"/>
    </location>
</feature>
<evidence type="ECO:0000256" key="5">
    <source>
        <dbReference type="ARBA" id="ARBA00023136"/>
    </source>
</evidence>
<dbReference type="Pfam" id="PF07690">
    <property type="entry name" value="MFS_1"/>
    <property type="match status" value="1"/>
</dbReference>
<keyword evidence="9" id="KW-1185">Reference proteome</keyword>
<feature type="transmembrane region" description="Helical" evidence="6">
    <location>
        <begin position="495"/>
        <end position="513"/>
    </location>
</feature>
<dbReference type="GO" id="GO:0022857">
    <property type="term" value="F:transmembrane transporter activity"/>
    <property type="evidence" value="ECO:0007669"/>
    <property type="project" value="InterPro"/>
</dbReference>
<dbReference type="OrthoDB" id="419616at2759"/>
<comment type="caution">
    <text evidence="8">The sequence shown here is derived from an EMBL/GenBank/DDBJ whole genome shotgun (WGS) entry which is preliminary data.</text>
</comment>
<dbReference type="InterPro" id="IPR020846">
    <property type="entry name" value="MFS_dom"/>
</dbReference>
<dbReference type="InterPro" id="IPR001958">
    <property type="entry name" value="Tet-R_TetA/multi-R_MdtG-like"/>
</dbReference>
<evidence type="ECO:0000256" key="6">
    <source>
        <dbReference type="SAM" id="Phobius"/>
    </source>
</evidence>